<keyword evidence="2" id="KW-0547">Nucleotide-binding</keyword>
<dbReference type="GO" id="GO:0005524">
    <property type="term" value="F:ATP binding"/>
    <property type="evidence" value="ECO:0007669"/>
    <property type="project" value="UniProtKB-KW"/>
</dbReference>
<feature type="domain" description="Histidine kinase/HSP90-like ATPase" evidence="1">
    <location>
        <begin position="3"/>
        <end position="52"/>
    </location>
</feature>
<keyword evidence="2" id="KW-0067">ATP-binding</keyword>
<name>A0ABQ7FD25_9ACTN</name>
<gene>
    <name evidence="2" type="ORF">GCU69_29395</name>
</gene>
<dbReference type="Gene3D" id="3.30.565.10">
    <property type="entry name" value="Histidine kinase-like ATPase, C-terminal domain"/>
    <property type="match status" value="1"/>
</dbReference>
<dbReference type="Pfam" id="PF13581">
    <property type="entry name" value="HATPase_c_2"/>
    <property type="match status" value="1"/>
</dbReference>
<keyword evidence="3" id="KW-1185">Reference proteome</keyword>
<dbReference type="InterPro" id="IPR003594">
    <property type="entry name" value="HATPase_dom"/>
</dbReference>
<proteinExistence type="predicted"/>
<protein>
    <submittedName>
        <fullName evidence="2">ATP-binding protein</fullName>
    </submittedName>
</protein>
<dbReference type="CDD" id="cd16936">
    <property type="entry name" value="HATPase_RsbW-like"/>
    <property type="match status" value="1"/>
</dbReference>
<accession>A0ABQ7FD25</accession>
<evidence type="ECO:0000313" key="2">
    <source>
        <dbReference type="EMBL" id="KAF4405604.1"/>
    </source>
</evidence>
<reference evidence="2 3" key="1">
    <citation type="submission" date="2019-10" db="EMBL/GenBank/DDBJ databases">
        <title>Streptomyces tenebrisbrunneis sp.nov., an endogenous actinomycete isolated from of Lycium ruthenicum.</title>
        <authorList>
            <person name="Ma L."/>
        </authorList>
    </citation>
    <scope>NUCLEOTIDE SEQUENCE [LARGE SCALE GENOMIC DNA]</scope>
    <source>
        <strain evidence="2 3">TRM 66187</strain>
    </source>
</reference>
<evidence type="ECO:0000313" key="3">
    <source>
        <dbReference type="Proteomes" id="UP000621266"/>
    </source>
</evidence>
<comment type="caution">
    <text evidence="2">The sequence shown here is derived from an EMBL/GenBank/DDBJ whole genome shotgun (WGS) entry which is preliminary data.</text>
</comment>
<dbReference type="Proteomes" id="UP000621266">
    <property type="component" value="Unassembled WGS sequence"/>
</dbReference>
<evidence type="ECO:0000259" key="1">
    <source>
        <dbReference type="Pfam" id="PF13581"/>
    </source>
</evidence>
<dbReference type="EMBL" id="WHPN01000410">
    <property type="protein sequence ID" value="KAF4405604.1"/>
    <property type="molecule type" value="Genomic_DNA"/>
</dbReference>
<sequence>MESALDQLGHEGELVSDAVLAVSELVANAVEHATGPYEIRLRCTGTELVCEVGIPAFVHRNRRPPTDPTSGLICICQVQPLVTSP</sequence>
<dbReference type="InterPro" id="IPR036890">
    <property type="entry name" value="HATPase_C_sf"/>
</dbReference>
<organism evidence="2 3">
    <name type="scientific">Streptomyces lycii</name>
    <dbReference type="NCBI Taxonomy" id="2654337"/>
    <lineage>
        <taxon>Bacteria</taxon>
        <taxon>Bacillati</taxon>
        <taxon>Actinomycetota</taxon>
        <taxon>Actinomycetes</taxon>
        <taxon>Kitasatosporales</taxon>
        <taxon>Streptomycetaceae</taxon>
        <taxon>Streptomyces</taxon>
    </lineage>
</organism>